<dbReference type="eggNOG" id="ENOG5033940">
    <property type="taxonomic scope" value="Bacteria"/>
</dbReference>
<dbReference type="HOGENOM" id="CLU_134389_0_0_9"/>
<feature type="non-terminal residue" evidence="1">
    <location>
        <position position="1"/>
    </location>
</feature>
<dbReference type="Proteomes" id="UP000029585">
    <property type="component" value="Unassembled WGS sequence"/>
</dbReference>
<organism evidence="1 2">
    <name type="scientific">Flavonifractor plautii 1_3_50AFAA</name>
    <dbReference type="NCBI Taxonomy" id="742738"/>
    <lineage>
        <taxon>Bacteria</taxon>
        <taxon>Bacillati</taxon>
        <taxon>Bacillota</taxon>
        <taxon>Clostridia</taxon>
        <taxon>Eubacteriales</taxon>
        <taxon>Oscillospiraceae</taxon>
        <taxon>Flavonifractor</taxon>
    </lineage>
</organism>
<proteinExistence type="predicted"/>
<dbReference type="RefSeq" id="WP_044939903.1">
    <property type="nucleotide sequence ID" value="NZ_KN174162.1"/>
</dbReference>
<dbReference type="EMBL" id="ADLO01000046">
    <property type="protein sequence ID" value="KGF56231.1"/>
    <property type="molecule type" value="Genomic_DNA"/>
</dbReference>
<evidence type="ECO:0000313" key="1">
    <source>
        <dbReference type="EMBL" id="KGF56231.1"/>
    </source>
</evidence>
<dbReference type="PATRIC" id="fig|742738.3.peg.1325"/>
<reference evidence="1 2" key="1">
    <citation type="submission" date="2011-08" db="EMBL/GenBank/DDBJ databases">
        <title>The Genome Sequence of Clostridium orbiscindens 1_3_50AFAA.</title>
        <authorList>
            <consortium name="The Broad Institute Genome Sequencing Platform"/>
            <person name="Earl A."/>
            <person name="Ward D."/>
            <person name="Feldgarden M."/>
            <person name="Gevers D."/>
            <person name="Daigneault M."/>
            <person name="Strauss J."/>
            <person name="Allen-Vercoe E."/>
            <person name="Young S.K."/>
            <person name="Zeng Q."/>
            <person name="Gargeya S."/>
            <person name="Fitzgerald M."/>
            <person name="Haas B."/>
            <person name="Abouelleil A."/>
            <person name="Alvarado L."/>
            <person name="Arachchi H.M."/>
            <person name="Berlin A."/>
            <person name="Brown A."/>
            <person name="Chapman S.B."/>
            <person name="Chen Z."/>
            <person name="Dunbar C."/>
            <person name="Freedman E."/>
            <person name="Gearin G."/>
            <person name="Gellesch M."/>
            <person name="Goldberg J."/>
            <person name="Griggs A."/>
            <person name="Gujja S."/>
            <person name="Heiman D."/>
            <person name="Howarth C."/>
            <person name="Larson L."/>
            <person name="Lui A."/>
            <person name="MacDonald P.J.P."/>
            <person name="Montmayeur A."/>
            <person name="Murphy C."/>
            <person name="Neiman D."/>
            <person name="Pearson M."/>
            <person name="Priest M."/>
            <person name="Roberts A."/>
            <person name="Saif S."/>
            <person name="Shea T."/>
            <person name="Shenoy N."/>
            <person name="Sisk P."/>
            <person name="Stolte C."/>
            <person name="Sykes S."/>
            <person name="Wortman J."/>
            <person name="Nusbaum C."/>
            <person name="Birren B."/>
        </authorList>
    </citation>
    <scope>NUCLEOTIDE SEQUENCE [LARGE SCALE GENOMIC DNA]</scope>
    <source>
        <strain evidence="1 2">1_3_50AFAA</strain>
    </source>
</reference>
<keyword evidence="2" id="KW-1185">Reference proteome</keyword>
<evidence type="ECO:0000313" key="2">
    <source>
        <dbReference type="Proteomes" id="UP000029585"/>
    </source>
</evidence>
<name>A0A096BB18_FLAPL</name>
<gene>
    <name evidence="1" type="ORF">HMPREF9460_01278</name>
</gene>
<comment type="caution">
    <text evidence="1">The sequence shown here is derived from an EMBL/GenBank/DDBJ whole genome shotgun (WGS) entry which is preliminary data.</text>
</comment>
<accession>A0A096BB18</accession>
<sequence>RPAAGEATGQSGATDWSALLGMLGGGGDSNPLSALSELDPQLLQAGLRLFSEYSATDDRKVALLNALKPFVKPERYAKVDKAVQIAKLARVIRVAFQLFQSRREEGKDDV</sequence>
<protein>
    <submittedName>
        <fullName evidence="1">Uncharacterized protein</fullName>
    </submittedName>
</protein>
<dbReference type="AlphaFoldDB" id="A0A096BB18"/>